<evidence type="ECO:0000313" key="12">
    <source>
        <dbReference type="EMBL" id="OGF97721.1"/>
    </source>
</evidence>
<dbReference type="Pfam" id="PF02744">
    <property type="entry name" value="GalP_UDP_tr_C"/>
    <property type="match status" value="1"/>
</dbReference>
<dbReference type="PANTHER" id="PTHR42763:SF1">
    <property type="entry name" value="UDP-GLUCOSE--HEXOSE-1-PHOSPHATE URIDYLYLTRANSFERASE"/>
    <property type="match status" value="1"/>
</dbReference>
<keyword evidence="4 12" id="KW-0548">Nucleotidyltransferase</keyword>
<evidence type="ECO:0000256" key="9">
    <source>
        <dbReference type="PIRSR" id="PIRSR000808-1"/>
    </source>
</evidence>
<dbReference type="SUPFAM" id="SSF54197">
    <property type="entry name" value="HIT-like"/>
    <property type="match status" value="2"/>
</dbReference>
<dbReference type="PIRSF" id="PIRSF000808">
    <property type="entry name" value="GalT"/>
    <property type="match status" value="1"/>
</dbReference>
<dbReference type="InterPro" id="IPR005849">
    <property type="entry name" value="GalP_Utransf_N"/>
</dbReference>
<evidence type="ECO:0000259" key="10">
    <source>
        <dbReference type="Pfam" id="PF01087"/>
    </source>
</evidence>
<sequence length="332" mass="38169">MPELRKDPVVGRWVIIATDRSKRPSDFGSVEEKKMGGFCPFCPGFEDKTPPEIVAIRSNGTRPNTPGWSVRVVPNKYPALQIEGDLDKRGVGLYDRMNGVGAHEVIIETPDHQRDLVDLSTGEISNVIRIWRERIDDLRRDMRFQNILIFKNHGQAAGASLEHTHCQLIATPTVPKRVLEELEGARKYQSYKERCIFCDIIHQEMSDAERVLTFNDDFLSFEPYASRFPFETWIVPRQHAYQFSHIDDRAIANLAAILKDTLMRINRSLINPPYNLIIHSAPLGDSDYSFYHWHIEIMPKLVKVAGFEWGTGFYINPTAPEEAARFMRELEI</sequence>
<name>A0A1F5YCY0_9BACT</name>
<dbReference type="Gene3D" id="3.30.428.10">
    <property type="entry name" value="HIT-like"/>
    <property type="match status" value="2"/>
</dbReference>
<feature type="domain" description="Galactose-1-phosphate uridyl transferase N-terminal" evidence="10">
    <location>
        <begin position="3"/>
        <end position="175"/>
    </location>
</feature>
<evidence type="ECO:0000256" key="2">
    <source>
        <dbReference type="ARBA" id="ARBA00010951"/>
    </source>
</evidence>
<dbReference type="InterPro" id="IPR001937">
    <property type="entry name" value="GalP_UDPtransf1"/>
</dbReference>
<keyword evidence="6" id="KW-0862">Zinc</keyword>
<dbReference type="NCBIfam" id="TIGR00209">
    <property type="entry name" value="galT_1"/>
    <property type="match status" value="1"/>
</dbReference>
<dbReference type="PANTHER" id="PTHR42763">
    <property type="entry name" value="ADP-GLUCOSE PHOSPHORYLASE"/>
    <property type="match status" value="1"/>
</dbReference>
<evidence type="ECO:0000256" key="6">
    <source>
        <dbReference type="ARBA" id="ARBA00022833"/>
    </source>
</evidence>
<accession>A0A1F5YCY0</accession>
<proteinExistence type="inferred from homology"/>
<gene>
    <name evidence="12" type="ORF">A2Z06_02130</name>
</gene>
<dbReference type="Proteomes" id="UP000179034">
    <property type="component" value="Unassembled WGS sequence"/>
</dbReference>
<dbReference type="InterPro" id="IPR053177">
    <property type="entry name" value="ADP-glucose_phosphorylase"/>
</dbReference>
<evidence type="ECO:0000256" key="4">
    <source>
        <dbReference type="ARBA" id="ARBA00022695"/>
    </source>
</evidence>
<feature type="domain" description="Galactose-1-phosphate uridyl transferase C-terminal" evidence="11">
    <location>
        <begin position="185"/>
        <end position="304"/>
    </location>
</feature>
<evidence type="ECO:0000256" key="8">
    <source>
        <dbReference type="NCBIfam" id="TIGR00209"/>
    </source>
</evidence>
<dbReference type="UniPathway" id="UPA00214"/>
<evidence type="ECO:0000256" key="5">
    <source>
        <dbReference type="ARBA" id="ARBA00022723"/>
    </source>
</evidence>
<dbReference type="GO" id="GO:0008270">
    <property type="term" value="F:zinc ion binding"/>
    <property type="evidence" value="ECO:0007669"/>
    <property type="project" value="InterPro"/>
</dbReference>
<keyword evidence="5" id="KW-0479">Metal-binding</keyword>
<organism evidence="12 13">
    <name type="scientific">Candidatus Glassbacteria bacterium RBG_16_58_8</name>
    <dbReference type="NCBI Taxonomy" id="1817866"/>
    <lineage>
        <taxon>Bacteria</taxon>
        <taxon>Candidatus Glassiibacteriota</taxon>
    </lineage>
</organism>
<dbReference type="AlphaFoldDB" id="A0A1F5YCY0"/>
<comment type="cofactor">
    <cofactor evidence="1">
        <name>Zn(2+)</name>
        <dbReference type="ChEBI" id="CHEBI:29105"/>
    </cofactor>
</comment>
<protein>
    <recommendedName>
        <fullName evidence="8">Galactose-1-phosphate uridylyltransferase</fullName>
        <ecNumber evidence="8">2.7.7.12</ecNumber>
    </recommendedName>
</protein>
<evidence type="ECO:0000313" key="13">
    <source>
        <dbReference type="Proteomes" id="UP000179034"/>
    </source>
</evidence>
<dbReference type="GO" id="GO:0008108">
    <property type="term" value="F:UDP-glucose:hexose-1-phosphate uridylyltransferase activity"/>
    <property type="evidence" value="ECO:0007669"/>
    <property type="project" value="UniProtKB-UniRule"/>
</dbReference>
<reference evidence="12 13" key="1">
    <citation type="journal article" date="2016" name="Nat. Commun.">
        <title>Thousands of microbial genomes shed light on interconnected biogeochemical processes in an aquifer system.</title>
        <authorList>
            <person name="Anantharaman K."/>
            <person name="Brown C.T."/>
            <person name="Hug L.A."/>
            <person name="Sharon I."/>
            <person name="Castelle C.J."/>
            <person name="Probst A.J."/>
            <person name="Thomas B.C."/>
            <person name="Singh A."/>
            <person name="Wilkins M.J."/>
            <person name="Karaoz U."/>
            <person name="Brodie E.L."/>
            <person name="Williams K.H."/>
            <person name="Hubbard S.S."/>
            <person name="Banfield J.F."/>
        </authorList>
    </citation>
    <scope>NUCLEOTIDE SEQUENCE [LARGE SCALE GENOMIC DNA]</scope>
</reference>
<dbReference type="GO" id="GO:0006012">
    <property type="term" value="P:galactose metabolic process"/>
    <property type="evidence" value="ECO:0007669"/>
    <property type="project" value="UniProtKB-UniRule"/>
</dbReference>
<keyword evidence="7" id="KW-0119">Carbohydrate metabolism</keyword>
<dbReference type="Pfam" id="PF01087">
    <property type="entry name" value="GalP_UDP_transf"/>
    <property type="match status" value="1"/>
</dbReference>
<dbReference type="InterPro" id="IPR005850">
    <property type="entry name" value="GalP_Utransf_C"/>
</dbReference>
<evidence type="ECO:0000259" key="11">
    <source>
        <dbReference type="Pfam" id="PF02744"/>
    </source>
</evidence>
<evidence type="ECO:0000256" key="7">
    <source>
        <dbReference type="ARBA" id="ARBA00023277"/>
    </source>
</evidence>
<dbReference type="EC" id="2.7.7.12" evidence="8"/>
<dbReference type="EMBL" id="MFIW01000065">
    <property type="protein sequence ID" value="OGF97721.1"/>
    <property type="molecule type" value="Genomic_DNA"/>
</dbReference>
<dbReference type="InterPro" id="IPR036265">
    <property type="entry name" value="HIT-like_sf"/>
</dbReference>
<keyword evidence="3 12" id="KW-0808">Transferase</keyword>
<feature type="active site" description="Tele-UMP-histidine intermediate" evidence="9">
    <location>
        <position position="165"/>
    </location>
</feature>
<evidence type="ECO:0000256" key="1">
    <source>
        <dbReference type="ARBA" id="ARBA00001947"/>
    </source>
</evidence>
<evidence type="ECO:0000256" key="3">
    <source>
        <dbReference type="ARBA" id="ARBA00022679"/>
    </source>
</evidence>
<comment type="similarity">
    <text evidence="2">Belongs to the galactose-1-phosphate uridylyltransferase type 1 family.</text>
</comment>
<comment type="caution">
    <text evidence="12">The sequence shown here is derived from an EMBL/GenBank/DDBJ whole genome shotgun (WGS) entry which is preliminary data.</text>
</comment>